<dbReference type="Proteomes" id="UP000675409">
    <property type="component" value="Unassembled WGS sequence"/>
</dbReference>
<name>A0ABS1LFA5_9MICO</name>
<dbReference type="SUPFAM" id="SSF54631">
    <property type="entry name" value="CBS-domain pair"/>
    <property type="match status" value="1"/>
</dbReference>
<keyword evidence="2" id="KW-1185">Reference proteome</keyword>
<protein>
    <submittedName>
        <fullName evidence="1">CBS domain-containing protein</fullName>
    </submittedName>
</protein>
<reference evidence="1 2" key="1">
    <citation type="journal article" date="2021" name="Arch. Microbiol.">
        <title>Myceligenerans indicum sp. nov., an actinobacterium isolated from mangrove sediment of Sundarbans, India.</title>
        <authorList>
            <person name="Asha K."/>
            <person name="Bhadury P."/>
        </authorList>
    </citation>
    <scope>NUCLEOTIDE SEQUENCE [LARGE SCALE GENOMIC DNA]</scope>
    <source>
        <strain evidence="1 2">I2</strain>
    </source>
</reference>
<accession>A0ABS1LFA5</accession>
<dbReference type="EMBL" id="JABBYC010000001">
    <property type="protein sequence ID" value="MBL0884935.1"/>
    <property type="molecule type" value="Genomic_DNA"/>
</dbReference>
<dbReference type="InterPro" id="IPR046342">
    <property type="entry name" value="CBS_dom_sf"/>
</dbReference>
<dbReference type="Gene3D" id="3.10.580.10">
    <property type="entry name" value="CBS-domain"/>
    <property type="match status" value="1"/>
</dbReference>
<evidence type="ECO:0000313" key="1">
    <source>
        <dbReference type="EMBL" id="MBL0884935.1"/>
    </source>
</evidence>
<evidence type="ECO:0000313" key="2">
    <source>
        <dbReference type="Proteomes" id="UP000675409"/>
    </source>
</evidence>
<sequence>MHVSEIAVTLPLLPRTSSITDAFRLIAEHDLVAVVITGNHDGVEAVVSSLEVTRQVLPGYVVDDPTLAHLLDDTALSDLFADADSRTLGDAIDSGDLGVRGVPEIESEATLLETASLMVAEKTQILRLSGEGITHRFVLLPAVLDALIARAADGGVA</sequence>
<gene>
    <name evidence="1" type="ORF">HGK34_01335</name>
</gene>
<organism evidence="1 2">
    <name type="scientific">Myceligenerans indicum</name>
    <dbReference type="NCBI Taxonomy" id="2593663"/>
    <lineage>
        <taxon>Bacteria</taxon>
        <taxon>Bacillati</taxon>
        <taxon>Actinomycetota</taxon>
        <taxon>Actinomycetes</taxon>
        <taxon>Micrococcales</taxon>
        <taxon>Promicromonosporaceae</taxon>
        <taxon>Myceligenerans</taxon>
    </lineage>
</organism>
<comment type="caution">
    <text evidence="1">The sequence shown here is derived from an EMBL/GenBank/DDBJ whole genome shotgun (WGS) entry which is preliminary data.</text>
</comment>
<proteinExistence type="predicted"/>
<dbReference type="RefSeq" id="WP_201844737.1">
    <property type="nucleotide sequence ID" value="NZ_JABBYC010000001.1"/>
</dbReference>